<name>A0A8X6NB89_NEPPI</name>
<dbReference type="Proteomes" id="UP000887013">
    <property type="component" value="Unassembled WGS sequence"/>
</dbReference>
<dbReference type="EMBL" id="BMAW01102668">
    <property type="protein sequence ID" value="GFT05337.1"/>
    <property type="molecule type" value="Genomic_DNA"/>
</dbReference>
<organism evidence="1 3">
    <name type="scientific">Nephila pilipes</name>
    <name type="common">Giant wood spider</name>
    <name type="synonym">Nephila maculata</name>
    <dbReference type="NCBI Taxonomy" id="299642"/>
    <lineage>
        <taxon>Eukaryota</taxon>
        <taxon>Metazoa</taxon>
        <taxon>Ecdysozoa</taxon>
        <taxon>Arthropoda</taxon>
        <taxon>Chelicerata</taxon>
        <taxon>Arachnida</taxon>
        <taxon>Araneae</taxon>
        <taxon>Araneomorphae</taxon>
        <taxon>Entelegynae</taxon>
        <taxon>Araneoidea</taxon>
        <taxon>Nephilidae</taxon>
        <taxon>Nephila</taxon>
    </lineage>
</organism>
<sequence length="165" mass="18670">MMSSKPILPKTVECVHGGGCTLYLERLLRVCGELDADSVADLIIRPWFKKDEAVDRRGELSARNKQSFYDSGVHRHSPCLTTHPRTLLLIYPRVSFYAKNLLRAALVIRNAEEWALSAQFLPSNESCWEVSEFQKSSGRFHFPVPLFCTERSARGVKKSTLLPSS</sequence>
<evidence type="ECO:0000313" key="1">
    <source>
        <dbReference type="EMBL" id="GFT05337.1"/>
    </source>
</evidence>
<proteinExistence type="predicted"/>
<comment type="caution">
    <text evidence="1">The sequence shown here is derived from an EMBL/GenBank/DDBJ whole genome shotgun (WGS) entry which is preliminary data.</text>
</comment>
<accession>A0A8X6NB89</accession>
<gene>
    <name evidence="2" type="ORF">NPIL_649291</name>
    <name evidence="1" type="ORF">NPIL_657581</name>
</gene>
<keyword evidence="3" id="KW-1185">Reference proteome</keyword>
<evidence type="ECO:0000313" key="2">
    <source>
        <dbReference type="EMBL" id="GFT76899.1"/>
    </source>
</evidence>
<protein>
    <submittedName>
        <fullName evidence="1">Uncharacterized protein</fullName>
    </submittedName>
</protein>
<evidence type="ECO:0000313" key="3">
    <source>
        <dbReference type="Proteomes" id="UP000887013"/>
    </source>
</evidence>
<dbReference type="EMBL" id="BMAW01117810">
    <property type="protein sequence ID" value="GFT76899.1"/>
    <property type="molecule type" value="Genomic_DNA"/>
</dbReference>
<dbReference type="AlphaFoldDB" id="A0A8X6NB89"/>
<reference evidence="1" key="1">
    <citation type="submission" date="2020-08" db="EMBL/GenBank/DDBJ databases">
        <title>Multicomponent nature underlies the extraordinary mechanical properties of spider dragline silk.</title>
        <authorList>
            <person name="Kono N."/>
            <person name="Nakamura H."/>
            <person name="Mori M."/>
            <person name="Yoshida Y."/>
            <person name="Ohtoshi R."/>
            <person name="Malay A.D."/>
            <person name="Moran D.A.P."/>
            <person name="Tomita M."/>
            <person name="Numata K."/>
            <person name="Arakawa K."/>
        </authorList>
    </citation>
    <scope>NUCLEOTIDE SEQUENCE</scope>
</reference>